<feature type="domain" description="BPL/LPL catalytic" evidence="11">
    <location>
        <begin position="30"/>
        <end position="207"/>
    </location>
</feature>
<sequence length="216" mass="23531">MPELLCKRLGQVDYLPTFEAMKTLTDERDDDSADELWLLQHPRVFTQGRAGKAEHVLAPGDIPVVQVDRGGQVTYHGPGQWVIYLMVDVKRRGLGVRALVDVIEQAIVKLLASYGIEAAPRAEAPGVYVGADKIASLGLRLRRGCSYHGLSLNVDMDLEPFSRINPCGYEGLQVTSMARCLPQQTLDMDRVGDSLLAALAAELEQASAGTRAGVCR</sequence>
<evidence type="ECO:0000256" key="5">
    <source>
        <dbReference type="ARBA" id="ARBA00024732"/>
    </source>
</evidence>
<evidence type="ECO:0000259" key="11">
    <source>
        <dbReference type="PROSITE" id="PS51733"/>
    </source>
</evidence>
<dbReference type="SUPFAM" id="SSF55681">
    <property type="entry name" value="Class II aaRS and biotin synthetases"/>
    <property type="match status" value="1"/>
</dbReference>
<evidence type="ECO:0000256" key="8">
    <source>
        <dbReference type="PIRSR" id="PIRSR016262-1"/>
    </source>
</evidence>
<evidence type="ECO:0000313" key="12">
    <source>
        <dbReference type="EMBL" id="TXS94637.1"/>
    </source>
</evidence>
<feature type="site" description="Lowers pKa of active site Cys" evidence="6 10">
    <location>
        <position position="133"/>
    </location>
</feature>
<dbReference type="InterPro" id="IPR000544">
    <property type="entry name" value="Octanoyltransferase"/>
</dbReference>
<dbReference type="NCBIfam" id="NF010922">
    <property type="entry name" value="PRK14342.1"/>
    <property type="match status" value="1"/>
</dbReference>
<name>A0A5C9A4R9_9GAMM</name>
<dbReference type="GO" id="GO:0009249">
    <property type="term" value="P:protein lipoylation"/>
    <property type="evidence" value="ECO:0007669"/>
    <property type="project" value="InterPro"/>
</dbReference>
<keyword evidence="3 6" id="KW-0808">Transferase</keyword>
<evidence type="ECO:0000256" key="7">
    <source>
        <dbReference type="PIRNR" id="PIRNR016262"/>
    </source>
</evidence>
<dbReference type="AlphaFoldDB" id="A0A5C9A4R9"/>
<dbReference type="InterPro" id="IPR020605">
    <property type="entry name" value="Octanoyltransferase_CS"/>
</dbReference>
<keyword evidence="13" id="KW-1185">Reference proteome</keyword>
<dbReference type="PANTHER" id="PTHR10993:SF7">
    <property type="entry name" value="LIPOYLTRANSFERASE 2, MITOCHONDRIAL-RELATED"/>
    <property type="match status" value="1"/>
</dbReference>
<gene>
    <name evidence="6 12" type="primary">lipB</name>
    <name evidence="12" type="ORF">FVW59_01610</name>
</gene>
<dbReference type="PROSITE" id="PS01313">
    <property type="entry name" value="LIPB"/>
    <property type="match status" value="1"/>
</dbReference>
<comment type="subcellular location">
    <subcellularLocation>
        <location evidence="6">Cytoplasm</location>
    </subcellularLocation>
</comment>
<accession>A0A5C9A4R9</accession>
<keyword evidence="4 6" id="KW-0012">Acyltransferase</keyword>
<reference evidence="12 13" key="1">
    <citation type="submission" date="2019-08" db="EMBL/GenBank/DDBJ databases">
        <title>Parahaliea maris sp. nov., isolated from the surface seawater.</title>
        <authorList>
            <person name="Liu Y."/>
        </authorList>
    </citation>
    <scope>NUCLEOTIDE SEQUENCE [LARGE SCALE GENOMIC DNA]</scope>
    <source>
        <strain evidence="12 13">S2-26</strain>
    </source>
</reference>
<dbReference type="Gene3D" id="3.30.930.10">
    <property type="entry name" value="Bira Bifunctional Protein, Domain 2"/>
    <property type="match status" value="1"/>
</dbReference>
<feature type="binding site" evidence="6 9">
    <location>
        <begin position="149"/>
        <end position="151"/>
    </location>
    <ligand>
        <name>substrate</name>
    </ligand>
</feature>
<dbReference type="FunFam" id="3.30.930.10:FF:000020">
    <property type="entry name" value="Octanoyltransferase"/>
    <property type="match status" value="1"/>
</dbReference>
<dbReference type="EMBL" id="VRYZ01000001">
    <property type="protein sequence ID" value="TXS94637.1"/>
    <property type="molecule type" value="Genomic_DNA"/>
</dbReference>
<comment type="catalytic activity">
    <reaction evidence="6 7">
        <text>octanoyl-[ACP] + L-lysyl-[protein] = N(6)-octanoyl-L-lysyl-[protein] + holo-[ACP] + H(+)</text>
        <dbReference type="Rhea" id="RHEA:17665"/>
        <dbReference type="Rhea" id="RHEA-COMP:9636"/>
        <dbReference type="Rhea" id="RHEA-COMP:9685"/>
        <dbReference type="Rhea" id="RHEA-COMP:9752"/>
        <dbReference type="Rhea" id="RHEA-COMP:9928"/>
        <dbReference type="ChEBI" id="CHEBI:15378"/>
        <dbReference type="ChEBI" id="CHEBI:29969"/>
        <dbReference type="ChEBI" id="CHEBI:64479"/>
        <dbReference type="ChEBI" id="CHEBI:78463"/>
        <dbReference type="ChEBI" id="CHEBI:78809"/>
        <dbReference type="EC" id="2.3.1.181"/>
    </reaction>
</comment>
<dbReference type="InterPro" id="IPR004143">
    <property type="entry name" value="BPL_LPL_catalytic"/>
</dbReference>
<feature type="binding site" evidence="6 9">
    <location>
        <begin position="136"/>
        <end position="138"/>
    </location>
    <ligand>
        <name>substrate</name>
    </ligand>
</feature>
<evidence type="ECO:0000256" key="2">
    <source>
        <dbReference type="ARBA" id="ARBA00022490"/>
    </source>
</evidence>
<dbReference type="CDD" id="cd16444">
    <property type="entry name" value="LipB"/>
    <property type="match status" value="1"/>
</dbReference>
<dbReference type="Proteomes" id="UP000321933">
    <property type="component" value="Unassembled WGS sequence"/>
</dbReference>
<feature type="binding site" evidence="6 9">
    <location>
        <begin position="69"/>
        <end position="76"/>
    </location>
    <ligand>
        <name>substrate</name>
    </ligand>
</feature>
<evidence type="ECO:0000256" key="6">
    <source>
        <dbReference type="HAMAP-Rule" id="MF_00013"/>
    </source>
</evidence>
<keyword evidence="2 6" id="KW-0963">Cytoplasm</keyword>
<dbReference type="Pfam" id="PF21948">
    <property type="entry name" value="LplA-B_cat"/>
    <property type="match status" value="1"/>
</dbReference>
<evidence type="ECO:0000256" key="1">
    <source>
        <dbReference type="ARBA" id="ARBA00004821"/>
    </source>
</evidence>
<dbReference type="HAMAP" id="MF_00013">
    <property type="entry name" value="LipB"/>
    <property type="match status" value="1"/>
</dbReference>
<proteinExistence type="inferred from homology"/>
<dbReference type="PANTHER" id="PTHR10993">
    <property type="entry name" value="OCTANOYLTRANSFERASE"/>
    <property type="match status" value="1"/>
</dbReference>
<dbReference type="NCBIfam" id="TIGR00214">
    <property type="entry name" value="lipB"/>
    <property type="match status" value="1"/>
</dbReference>
<dbReference type="UniPathway" id="UPA00538">
    <property type="reaction ID" value="UER00592"/>
</dbReference>
<dbReference type="PROSITE" id="PS51733">
    <property type="entry name" value="BPL_LPL_CATALYTIC"/>
    <property type="match status" value="1"/>
</dbReference>
<evidence type="ECO:0000256" key="3">
    <source>
        <dbReference type="ARBA" id="ARBA00022679"/>
    </source>
</evidence>
<comment type="function">
    <text evidence="5 6 7">Catalyzes the transfer of endogenously produced octanoic acid from octanoyl-acyl-carrier-protein onto the lipoyl domains of lipoate-dependent enzymes. Lipoyl-ACP can also act as a substrate although octanoyl-ACP is likely to be the physiological substrate.</text>
</comment>
<dbReference type="RefSeq" id="WP_148062480.1">
    <property type="nucleotide sequence ID" value="NZ_VRYZ01000001.1"/>
</dbReference>
<dbReference type="GO" id="GO:0005737">
    <property type="term" value="C:cytoplasm"/>
    <property type="evidence" value="ECO:0007669"/>
    <property type="project" value="UniProtKB-SubCell"/>
</dbReference>
<organism evidence="12 13">
    <name type="scientific">Parahaliea aestuarii</name>
    <dbReference type="NCBI Taxonomy" id="1852021"/>
    <lineage>
        <taxon>Bacteria</taxon>
        <taxon>Pseudomonadati</taxon>
        <taxon>Pseudomonadota</taxon>
        <taxon>Gammaproteobacteria</taxon>
        <taxon>Cellvibrionales</taxon>
        <taxon>Halieaceae</taxon>
        <taxon>Parahaliea</taxon>
    </lineage>
</organism>
<evidence type="ECO:0000256" key="10">
    <source>
        <dbReference type="PIRSR" id="PIRSR016262-3"/>
    </source>
</evidence>
<feature type="active site" description="Acyl-thioester intermediate" evidence="6 8">
    <location>
        <position position="167"/>
    </location>
</feature>
<evidence type="ECO:0000313" key="13">
    <source>
        <dbReference type="Proteomes" id="UP000321933"/>
    </source>
</evidence>
<comment type="miscellaneous">
    <text evidence="6">In the reaction, the free carboxyl group of octanoic acid is attached via an amide linkage to the epsilon-amino group of a specific lysine residue of lipoyl domains of lipoate-dependent enzymes.</text>
</comment>
<evidence type="ECO:0000256" key="4">
    <source>
        <dbReference type="ARBA" id="ARBA00023315"/>
    </source>
</evidence>
<dbReference type="GO" id="GO:0033819">
    <property type="term" value="F:lipoyl(octanoyl) transferase activity"/>
    <property type="evidence" value="ECO:0007669"/>
    <property type="project" value="UniProtKB-EC"/>
</dbReference>
<comment type="caution">
    <text evidence="12">The sequence shown here is derived from an EMBL/GenBank/DDBJ whole genome shotgun (WGS) entry which is preliminary data.</text>
</comment>
<comment type="similarity">
    <text evidence="6 7">Belongs to the LipB family.</text>
</comment>
<dbReference type="EC" id="2.3.1.181" evidence="6 7"/>
<dbReference type="InterPro" id="IPR045864">
    <property type="entry name" value="aa-tRNA-synth_II/BPL/LPL"/>
</dbReference>
<protein>
    <recommendedName>
        <fullName evidence="6 7">Octanoyltransferase</fullName>
        <ecNumber evidence="6 7">2.3.1.181</ecNumber>
    </recommendedName>
    <alternativeName>
        <fullName evidence="6">Lipoate-protein ligase B</fullName>
    </alternativeName>
    <alternativeName>
        <fullName evidence="6">Lipoyl/octanoyl transferase</fullName>
    </alternativeName>
    <alternativeName>
        <fullName evidence="6">Octanoyl-[acyl-carrier-protein]-protein N-octanoyltransferase</fullName>
    </alternativeName>
</protein>
<comment type="pathway">
    <text evidence="1 6 7">Protein modification; protein lipoylation via endogenous pathway; protein N(6)-(lipoyl)lysine from octanoyl-[acyl-carrier-protein]: step 1/2.</text>
</comment>
<evidence type="ECO:0000256" key="9">
    <source>
        <dbReference type="PIRSR" id="PIRSR016262-2"/>
    </source>
</evidence>
<dbReference type="PIRSF" id="PIRSF016262">
    <property type="entry name" value="LPLase"/>
    <property type="match status" value="1"/>
</dbReference>
<dbReference type="OrthoDB" id="9787061at2"/>